<dbReference type="AlphaFoldDB" id="A0A9N8HFN6"/>
<dbReference type="CDD" id="cd24162">
    <property type="entry name" value="Prp3_C"/>
    <property type="match status" value="1"/>
</dbReference>
<feature type="domain" description="Small nuclear ribonucleoprotein Prp3 C-terminal" evidence="6">
    <location>
        <begin position="470"/>
        <end position="609"/>
    </location>
</feature>
<evidence type="ECO:0000256" key="1">
    <source>
        <dbReference type="ARBA" id="ARBA00004123"/>
    </source>
</evidence>
<dbReference type="Pfam" id="PF06544">
    <property type="entry name" value="Prp3_C"/>
    <property type="match status" value="1"/>
</dbReference>
<keyword evidence="9" id="KW-1185">Reference proteome</keyword>
<dbReference type="PANTHER" id="PTHR14212:SF0">
    <property type="entry name" value="U4_U6 SMALL NUCLEAR RIBONUCLEOPROTEIN PRP3"/>
    <property type="match status" value="1"/>
</dbReference>
<dbReference type="GO" id="GO:0046540">
    <property type="term" value="C:U4/U6 x U5 tri-snRNP complex"/>
    <property type="evidence" value="ECO:0007669"/>
    <property type="project" value="InterPro"/>
</dbReference>
<dbReference type="Pfam" id="PF08572">
    <property type="entry name" value="PRP3"/>
    <property type="match status" value="1"/>
</dbReference>
<feature type="compositionally biased region" description="Acidic residues" evidence="5">
    <location>
        <begin position="138"/>
        <end position="147"/>
    </location>
</feature>
<feature type="region of interest" description="Disordered" evidence="5">
    <location>
        <begin position="625"/>
        <end position="651"/>
    </location>
</feature>
<feature type="region of interest" description="Disordered" evidence="5">
    <location>
        <begin position="68"/>
        <end position="89"/>
    </location>
</feature>
<name>A0A9N8HFN6_9STRA</name>
<comment type="subcellular location">
    <subcellularLocation>
        <location evidence="1">Nucleus</location>
    </subcellularLocation>
</comment>
<evidence type="ECO:0000259" key="7">
    <source>
        <dbReference type="Pfam" id="PF08572"/>
    </source>
</evidence>
<dbReference type="Proteomes" id="UP001153069">
    <property type="component" value="Unassembled WGS sequence"/>
</dbReference>
<reference evidence="8" key="1">
    <citation type="submission" date="2020-06" db="EMBL/GenBank/DDBJ databases">
        <authorList>
            <consortium name="Plant Systems Biology data submission"/>
        </authorList>
    </citation>
    <scope>NUCLEOTIDE SEQUENCE</scope>
    <source>
        <strain evidence="8">D6</strain>
    </source>
</reference>
<keyword evidence="3" id="KW-0508">mRNA splicing</keyword>
<feature type="region of interest" description="Disordered" evidence="5">
    <location>
        <begin position="120"/>
        <end position="158"/>
    </location>
</feature>
<feature type="region of interest" description="Disordered" evidence="5">
    <location>
        <begin position="1"/>
        <end position="47"/>
    </location>
</feature>
<dbReference type="PANTHER" id="PTHR14212">
    <property type="entry name" value="U4/U6-ASSOCIATED RNA SPLICING FACTOR-RELATED"/>
    <property type="match status" value="1"/>
</dbReference>
<proteinExistence type="predicted"/>
<evidence type="ECO:0000259" key="6">
    <source>
        <dbReference type="Pfam" id="PF06544"/>
    </source>
</evidence>
<dbReference type="PROSITE" id="PS50096">
    <property type="entry name" value="IQ"/>
    <property type="match status" value="1"/>
</dbReference>
<evidence type="ECO:0000256" key="5">
    <source>
        <dbReference type="SAM" id="MobiDB-lite"/>
    </source>
</evidence>
<feature type="compositionally biased region" description="Polar residues" evidence="5">
    <location>
        <begin position="1"/>
        <end position="11"/>
    </location>
</feature>
<feature type="compositionally biased region" description="Acidic residues" evidence="5">
    <location>
        <begin position="628"/>
        <end position="637"/>
    </location>
</feature>
<feature type="compositionally biased region" description="Basic and acidic residues" evidence="5">
    <location>
        <begin position="286"/>
        <end position="295"/>
    </location>
</feature>
<sequence>MASDQETTQQSAAKEDRKKRRKRRWGAAAPEAAPAPAPPSAAAAPLDARAKALALQESIRAKLAALKNKQQQPALPAKRTAESDAAPASKKARIFELDFNETAPTFQKEQEQVVTTLKKKKVNPYLSTPDVAEGGQAEGEEEQDEQMDERLVRASKPRSRHKTMNFIEPGTFVEIAERKRQRAVNAAASGFTSGRKTGQFVTQATMAQVYGGGGGEEDHSFLHPSLLPERAEHRYDHMPLVMEWWDMDLLPSKLKKSVAQHEGKALSAQTQAQLQQLGGNDNSTIKTEESDKMGDDDKDDDDQEKKMPAKPSPKPLQELRTSCFEQAALSYSKTAALVQHIVPMKPPHASNDDDEAKNKPVLYLTKRELKRQRKLRREVKQRELRDRQAAGLEAPPEPRLTLKNFIRVLGDQAYLDPSQMEQKVMEQIQARQRAHLERNQANKLTKEQRAAKKNQKLQQDANQGATKVALFFVQDMSHPYHRAKVDLNAQQNMITGGVLECENPSLACVICEGGQKAIQRYKRLMCVRMKWTGTGEDDDEDDDEEMPTEEGAEEAAPTHKFNKDNRCALVWEGLVVKRSFPNFVFQSCETAAQARKVLKAKGVEHYWDQVMEHARGAKKGFQLKLVDSDDDDDDDGSDNGGGEVEAMDEES</sequence>
<dbReference type="InterPro" id="IPR027104">
    <property type="entry name" value="Prp3"/>
</dbReference>
<feature type="compositionally biased region" description="Acidic residues" evidence="5">
    <location>
        <begin position="535"/>
        <end position="553"/>
    </location>
</feature>
<comment type="caution">
    <text evidence="8">The sequence shown here is derived from an EMBL/GenBank/DDBJ whole genome shotgun (WGS) entry which is preliminary data.</text>
</comment>
<dbReference type="GO" id="GO:0000398">
    <property type="term" value="P:mRNA splicing, via spliceosome"/>
    <property type="evidence" value="ECO:0007669"/>
    <property type="project" value="InterPro"/>
</dbReference>
<evidence type="ECO:0000256" key="3">
    <source>
        <dbReference type="ARBA" id="ARBA00023187"/>
    </source>
</evidence>
<dbReference type="InterPro" id="IPR013881">
    <property type="entry name" value="Pre-mRNA_splic_Prp3_dom"/>
</dbReference>
<feature type="compositionally biased region" description="Low complexity" evidence="5">
    <location>
        <begin position="265"/>
        <end position="277"/>
    </location>
</feature>
<gene>
    <name evidence="8" type="ORF">SEMRO_357_G125600.2</name>
</gene>
<accession>A0A9N8HFN6</accession>
<evidence type="ECO:0000256" key="4">
    <source>
        <dbReference type="ARBA" id="ARBA00023242"/>
    </source>
</evidence>
<evidence type="ECO:0000313" key="8">
    <source>
        <dbReference type="EMBL" id="CAB9508708.1"/>
    </source>
</evidence>
<dbReference type="OrthoDB" id="10264544at2759"/>
<keyword evidence="4" id="KW-0539">Nucleus</keyword>
<dbReference type="InterPro" id="IPR010541">
    <property type="entry name" value="Prp3_C"/>
</dbReference>
<evidence type="ECO:0000313" key="9">
    <source>
        <dbReference type="Proteomes" id="UP001153069"/>
    </source>
</evidence>
<feature type="region of interest" description="Disordered" evidence="5">
    <location>
        <begin position="533"/>
        <end position="559"/>
    </location>
</feature>
<keyword evidence="2" id="KW-0507">mRNA processing</keyword>
<protein>
    <submittedName>
        <fullName evidence="8">Uncharacterized protein</fullName>
    </submittedName>
</protein>
<evidence type="ECO:0000256" key="2">
    <source>
        <dbReference type="ARBA" id="ARBA00022664"/>
    </source>
</evidence>
<dbReference type="EMBL" id="CAICTM010000356">
    <property type="protein sequence ID" value="CAB9508708.1"/>
    <property type="molecule type" value="Genomic_DNA"/>
</dbReference>
<organism evidence="8 9">
    <name type="scientific">Seminavis robusta</name>
    <dbReference type="NCBI Taxonomy" id="568900"/>
    <lineage>
        <taxon>Eukaryota</taxon>
        <taxon>Sar</taxon>
        <taxon>Stramenopiles</taxon>
        <taxon>Ochrophyta</taxon>
        <taxon>Bacillariophyta</taxon>
        <taxon>Bacillariophyceae</taxon>
        <taxon>Bacillariophycidae</taxon>
        <taxon>Naviculales</taxon>
        <taxon>Naviculaceae</taxon>
        <taxon>Seminavis</taxon>
    </lineage>
</organism>
<feature type="domain" description="Pre-mRNA-splicing factor 3" evidence="7">
    <location>
        <begin position="147"/>
        <end position="445"/>
    </location>
</feature>
<feature type="region of interest" description="Disordered" evidence="5">
    <location>
        <begin position="261"/>
        <end position="318"/>
    </location>
</feature>